<evidence type="ECO:0000313" key="7">
    <source>
        <dbReference type="EMBL" id="SVA12439.1"/>
    </source>
</evidence>
<keyword evidence="2" id="KW-0479">Metal-binding</keyword>
<accession>A0A381T9M3</accession>
<keyword evidence="1" id="KW-0001">2Fe-2S</keyword>
<proteinExistence type="predicted"/>
<feature type="non-terminal residue" evidence="7">
    <location>
        <position position="1"/>
    </location>
</feature>
<dbReference type="InterPro" id="IPR001041">
    <property type="entry name" value="2Fe-2S_ferredoxin-type"/>
</dbReference>
<dbReference type="Pfam" id="PF01799">
    <property type="entry name" value="Fer2_2"/>
    <property type="match status" value="1"/>
</dbReference>
<dbReference type="PROSITE" id="PS51085">
    <property type="entry name" value="2FE2S_FER_2"/>
    <property type="match status" value="1"/>
</dbReference>
<dbReference type="Gene3D" id="3.30.365.10">
    <property type="entry name" value="Aldehyde oxidase/xanthine dehydrogenase, molybdopterin binding domain"/>
    <property type="match status" value="3"/>
</dbReference>
<evidence type="ECO:0000256" key="1">
    <source>
        <dbReference type="ARBA" id="ARBA00022714"/>
    </source>
</evidence>
<keyword evidence="3" id="KW-0408">Iron</keyword>
<dbReference type="InterPro" id="IPR002888">
    <property type="entry name" value="2Fe-2S-bd"/>
</dbReference>
<keyword evidence="4" id="KW-0411">Iron-sulfur</keyword>
<dbReference type="InterPro" id="IPR036010">
    <property type="entry name" value="2Fe-2S_ferredoxin-like_sf"/>
</dbReference>
<evidence type="ECO:0000256" key="3">
    <source>
        <dbReference type="ARBA" id="ARBA00023004"/>
    </source>
</evidence>
<dbReference type="SUPFAM" id="SSF54292">
    <property type="entry name" value="2Fe-2S ferredoxin-like"/>
    <property type="match status" value="1"/>
</dbReference>
<gene>
    <name evidence="7" type="ORF">METZ01_LOCUS65293</name>
</gene>
<dbReference type="GO" id="GO:0046872">
    <property type="term" value="F:metal ion binding"/>
    <property type="evidence" value="ECO:0007669"/>
    <property type="project" value="UniProtKB-KW"/>
</dbReference>
<dbReference type="GO" id="GO:0016491">
    <property type="term" value="F:oxidoreductase activity"/>
    <property type="evidence" value="ECO:0007669"/>
    <property type="project" value="InterPro"/>
</dbReference>
<dbReference type="AlphaFoldDB" id="A0A381T9M3"/>
<evidence type="ECO:0000256" key="5">
    <source>
        <dbReference type="SAM" id="MobiDB-lite"/>
    </source>
</evidence>
<dbReference type="InterPro" id="IPR051452">
    <property type="entry name" value="Diverse_Oxidoreductases"/>
</dbReference>
<dbReference type="PANTHER" id="PTHR44379:SF8">
    <property type="entry name" value="XANTHINE DEHYDROGENASE IRON-SULFUR-BINDING SUBUNIT XDHC-RELATED"/>
    <property type="match status" value="1"/>
</dbReference>
<feature type="region of interest" description="Disordered" evidence="5">
    <location>
        <begin position="212"/>
        <end position="232"/>
    </location>
</feature>
<dbReference type="EMBL" id="UINC01004184">
    <property type="protein sequence ID" value="SVA12439.1"/>
    <property type="molecule type" value="Genomic_DNA"/>
</dbReference>
<dbReference type="InterPro" id="IPR012675">
    <property type="entry name" value="Beta-grasp_dom_sf"/>
</dbReference>
<dbReference type="InterPro" id="IPR036884">
    <property type="entry name" value="2Fe-2S-bd_dom_sf"/>
</dbReference>
<organism evidence="7">
    <name type="scientific">marine metagenome</name>
    <dbReference type="NCBI Taxonomy" id="408172"/>
    <lineage>
        <taxon>unclassified sequences</taxon>
        <taxon>metagenomes</taxon>
        <taxon>ecological metagenomes</taxon>
    </lineage>
</organism>
<dbReference type="GO" id="GO:0051537">
    <property type="term" value="F:2 iron, 2 sulfur cluster binding"/>
    <property type="evidence" value="ECO:0007669"/>
    <property type="project" value="UniProtKB-KW"/>
</dbReference>
<dbReference type="InterPro" id="IPR037165">
    <property type="entry name" value="AldOxase/xan_DH_Mopterin-bd_sf"/>
</dbReference>
<dbReference type="PANTHER" id="PTHR44379">
    <property type="entry name" value="OXIDOREDUCTASE WITH IRON-SULFUR SUBUNIT"/>
    <property type="match status" value="1"/>
</dbReference>
<dbReference type="SUPFAM" id="SSF47741">
    <property type="entry name" value="CO dehydrogenase ISP C-domain like"/>
    <property type="match status" value="1"/>
</dbReference>
<dbReference type="Gene3D" id="3.10.20.30">
    <property type="match status" value="1"/>
</dbReference>
<name>A0A381T9M3_9ZZZZ</name>
<sequence length="497" mass="50997">VPDDGSTLLDVLRGRLGITSAKDGCSPQGQCGCCTVLVDGQARVSCVTPARRVSGRSVTTLDGLDPDESRTWAEAFCTAGGSQCGFCTPGIVMRFAALRSSIHSGGGPDRERAARALHAHLCRCTGWQTILEAWDAYGTGRPATDPARAAARATLEGRTPQAVGPHVVLGGGGFAADTAPTGCLVAVPDNSGGWAVADTLAEARSVAGKVQGRRTTVDARPPLDAPPGDWDAVLRTPWVEPAYLETDAAWCEPGGEPAGPLANGGAFGGKAASGASVTARRLADQHGRPVLVLLSREDTVRNGPKRPPVSGGATADGRGVLRVVRTPGIAEVVATVAPELAVVEVDVPGPPTSTAIRAAGWAEALVLLTGARGTNAPVASPDGAVATAEVDDSHIEVAVRCGDPLDELVLRSYCVGAAHMAWSWVTSEALAVSDEGTPLDLTVRSFGVVRATETPRIEVRIEPDDGEPVNGSDAVFTAVAAATWLHRGTPADWPTGP</sequence>
<evidence type="ECO:0000256" key="2">
    <source>
        <dbReference type="ARBA" id="ARBA00022723"/>
    </source>
</evidence>
<evidence type="ECO:0000259" key="6">
    <source>
        <dbReference type="PROSITE" id="PS51085"/>
    </source>
</evidence>
<reference evidence="7" key="1">
    <citation type="submission" date="2018-05" db="EMBL/GenBank/DDBJ databases">
        <authorList>
            <person name="Lanie J.A."/>
            <person name="Ng W.-L."/>
            <person name="Kazmierczak K.M."/>
            <person name="Andrzejewski T.M."/>
            <person name="Davidsen T.M."/>
            <person name="Wayne K.J."/>
            <person name="Tettelin H."/>
            <person name="Glass J.I."/>
            <person name="Rusch D."/>
            <person name="Podicherti R."/>
            <person name="Tsui H.-C.T."/>
            <person name="Winkler M.E."/>
        </authorList>
    </citation>
    <scope>NUCLEOTIDE SEQUENCE</scope>
</reference>
<feature type="domain" description="2Fe-2S ferredoxin-type" evidence="6">
    <location>
        <begin position="1"/>
        <end position="64"/>
    </location>
</feature>
<evidence type="ECO:0000256" key="4">
    <source>
        <dbReference type="ARBA" id="ARBA00023014"/>
    </source>
</evidence>
<protein>
    <recommendedName>
        <fullName evidence="6">2Fe-2S ferredoxin-type domain-containing protein</fullName>
    </recommendedName>
</protein>
<dbReference type="SUPFAM" id="SSF56003">
    <property type="entry name" value="Molybdenum cofactor-binding domain"/>
    <property type="match status" value="1"/>
</dbReference>
<dbReference type="Gene3D" id="1.10.150.120">
    <property type="entry name" value="[2Fe-2S]-binding domain"/>
    <property type="match status" value="1"/>
</dbReference>